<evidence type="ECO:0000313" key="7">
    <source>
        <dbReference type="EMBL" id="KAG7092367.1"/>
    </source>
</evidence>
<dbReference type="EMBL" id="CM032185">
    <property type="protein sequence ID" value="KAG7092367.1"/>
    <property type="molecule type" value="Genomic_DNA"/>
</dbReference>
<dbReference type="Pfam" id="PF13640">
    <property type="entry name" value="2OG-FeII_Oxy_3"/>
    <property type="match status" value="1"/>
</dbReference>
<keyword evidence="3" id="KW-0223">Dioxygenase</keyword>
<dbReference type="PANTHER" id="PTHR10869">
    <property type="entry name" value="PROLYL 4-HYDROXYLASE ALPHA SUBUNIT"/>
    <property type="match status" value="1"/>
</dbReference>
<dbReference type="GO" id="GO:0004656">
    <property type="term" value="F:procollagen-proline 4-dioxygenase activity"/>
    <property type="evidence" value="ECO:0007669"/>
    <property type="project" value="TreeGrafter"/>
</dbReference>
<dbReference type="AlphaFoldDB" id="A0A9P7RZ44"/>
<dbReference type="InterPro" id="IPR045054">
    <property type="entry name" value="P4HA-like"/>
</dbReference>
<dbReference type="SMART" id="SM00702">
    <property type="entry name" value="P4Hc"/>
    <property type="match status" value="1"/>
</dbReference>
<dbReference type="KEGG" id="more:E1B28_008726"/>
<reference evidence="7" key="1">
    <citation type="journal article" date="2021" name="Genome Biol. Evol.">
        <title>The assembled and annotated genome of the fairy-ring fungus Marasmius oreades.</title>
        <authorList>
            <person name="Hiltunen M."/>
            <person name="Ament-Velasquez S.L."/>
            <person name="Johannesson H."/>
        </authorList>
    </citation>
    <scope>NUCLEOTIDE SEQUENCE</scope>
    <source>
        <strain evidence="7">03SP1</strain>
    </source>
</reference>
<protein>
    <recommendedName>
        <fullName evidence="6">Prolyl 4-hydroxylase alpha subunit domain-containing protein</fullName>
    </recommendedName>
</protein>
<evidence type="ECO:0000259" key="6">
    <source>
        <dbReference type="SMART" id="SM00702"/>
    </source>
</evidence>
<evidence type="ECO:0000256" key="4">
    <source>
        <dbReference type="ARBA" id="ARBA00023002"/>
    </source>
</evidence>
<proteinExistence type="predicted"/>
<organism evidence="7 8">
    <name type="scientific">Marasmius oreades</name>
    <name type="common">fairy-ring Marasmius</name>
    <dbReference type="NCBI Taxonomy" id="181124"/>
    <lineage>
        <taxon>Eukaryota</taxon>
        <taxon>Fungi</taxon>
        <taxon>Dikarya</taxon>
        <taxon>Basidiomycota</taxon>
        <taxon>Agaricomycotina</taxon>
        <taxon>Agaricomycetes</taxon>
        <taxon>Agaricomycetidae</taxon>
        <taxon>Agaricales</taxon>
        <taxon>Marasmiineae</taxon>
        <taxon>Marasmiaceae</taxon>
        <taxon>Marasmius</taxon>
    </lineage>
</organism>
<dbReference type="Gene3D" id="2.60.120.620">
    <property type="entry name" value="q2cbj1_9rhob like domain"/>
    <property type="match status" value="1"/>
</dbReference>
<evidence type="ECO:0000256" key="3">
    <source>
        <dbReference type="ARBA" id="ARBA00022964"/>
    </source>
</evidence>
<keyword evidence="8" id="KW-1185">Reference proteome</keyword>
<evidence type="ECO:0000313" key="8">
    <source>
        <dbReference type="Proteomes" id="UP001049176"/>
    </source>
</evidence>
<dbReference type="GO" id="GO:0031418">
    <property type="term" value="F:L-ascorbic acid binding"/>
    <property type="evidence" value="ECO:0007669"/>
    <property type="project" value="InterPro"/>
</dbReference>
<evidence type="ECO:0000256" key="1">
    <source>
        <dbReference type="ARBA" id="ARBA00001961"/>
    </source>
</evidence>
<dbReference type="OrthoDB" id="69177at2759"/>
<dbReference type="PANTHER" id="PTHR10869:SF236">
    <property type="entry name" value="PROLYL 4-HYDROXYLASE ALPHA SUBUNIT DOMAIN-CONTAINING PROTEIN"/>
    <property type="match status" value="1"/>
</dbReference>
<keyword evidence="5" id="KW-0408">Iron</keyword>
<comment type="caution">
    <text evidence="7">The sequence shown here is derived from an EMBL/GenBank/DDBJ whole genome shotgun (WGS) entry which is preliminary data.</text>
</comment>
<evidence type="ECO:0000256" key="2">
    <source>
        <dbReference type="ARBA" id="ARBA00022723"/>
    </source>
</evidence>
<keyword evidence="2" id="KW-0479">Metal-binding</keyword>
<sequence>MVNKASKQRTRAVDKRLVCNSTPISLPFPCISSKADVASHDLLVDQIILLHNILTRTECQAFIKMIDTLPLQLTPQKKRGEAERVNYRFSLQSAAFAENLCALLLPHLPELDTGNGMSRPVSCNSNIRLYKYTPSQFFGAHYDDSVVDPTTGAKSEWTVLVYLSGIEDGVEGGETIFYKSERKKQNETIIAPLTRGTALLHRHGQQCLLHEGSRVRKGIKYVLRSDLMFST</sequence>
<dbReference type="GO" id="GO:0005783">
    <property type="term" value="C:endoplasmic reticulum"/>
    <property type="evidence" value="ECO:0007669"/>
    <property type="project" value="TreeGrafter"/>
</dbReference>
<evidence type="ECO:0000256" key="5">
    <source>
        <dbReference type="ARBA" id="ARBA00023004"/>
    </source>
</evidence>
<keyword evidence="4" id="KW-0560">Oxidoreductase</keyword>
<dbReference type="InterPro" id="IPR006620">
    <property type="entry name" value="Pro_4_hyd_alph"/>
</dbReference>
<name>A0A9P7RZ44_9AGAR</name>
<feature type="domain" description="Prolyl 4-hydroxylase alpha subunit" evidence="6">
    <location>
        <begin position="45"/>
        <end position="228"/>
    </location>
</feature>
<dbReference type="RefSeq" id="XP_043008837.1">
    <property type="nucleotide sequence ID" value="XM_043153553.1"/>
</dbReference>
<gene>
    <name evidence="7" type="ORF">E1B28_008726</name>
</gene>
<accession>A0A9P7RZ44</accession>
<dbReference type="GO" id="GO:0005506">
    <property type="term" value="F:iron ion binding"/>
    <property type="evidence" value="ECO:0007669"/>
    <property type="project" value="InterPro"/>
</dbReference>
<comment type="cofactor">
    <cofactor evidence="1">
        <name>L-ascorbate</name>
        <dbReference type="ChEBI" id="CHEBI:38290"/>
    </cofactor>
</comment>
<dbReference type="GeneID" id="66077802"/>
<dbReference type="InterPro" id="IPR044862">
    <property type="entry name" value="Pro_4_hyd_alph_FE2OG_OXY"/>
</dbReference>
<dbReference type="Proteomes" id="UP001049176">
    <property type="component" value="Chromosome 5"/>
</dbReference>